<dbReference type="PROSITE" id="PS50297">
    <property type="entry name" value="ANK_REP_REGION"/>
    <property type="match status" value="2"/>
</dbReference>
<dbReference type="InterPro" id="IPR002110">
    <property type="entry name" value="Ankyrin_rpt"/>
</dbReference>
<evidence type="ECO:0000256" key="1">
    <source>
        <dbReference type="ARBA" id="ARBA00022737"/>
    </source>
</evidence>
<keyword evidence="2 3" id="KW-0040">ANK repeat</keyword>
<protein>
    <submittedName>
        <fullName evidence="4">Putative ankyrin repeat protein</fullName>
    </submittedName>
</protein>
<evidence type="ECO:0000256" key="3">
    <source>
        <dbReference type="PROSITE-ProRule" id="PRU00023"/>
    </source>
</evidence>
<dbReference type="InterPro" id="IPR036770">
    <property type="entry name" value="Ankyrin_rpt-contain_sf"/>
</dbReference>
<dbReference type="SMART" id="SM00248">
    <property type="entry name" value="ANK"/>
    <property type="match status" value="2"/>
</dbReference>
<dbReference type="Proteomes" id="UP000247409">
    <property type="component" value="Unassembled WGS sequence"/>
</dbReference>
<dbReference type="STRING" id="448386.A0A2V3IV08"/>
<evidence type="ECO:0000313" key="4">
    <source>
        <dbReference type="EMBL" id="PXF44970.1"/>
    </source>
</evidence>
<dbReference type="AlphaFoldDB" id="A0A2V3IV08"/>
<feature type="repeat" description="ANK" evidence="3">
    <location>
        <begin position="62"/>
        <end position="94"/>
    </location>
</feature>
<dbReference type="PANTHER" id="PTHR24166:SF48">
    <property type="entry name" value="PROTEIN VAPYRIN"/>
    <property type="match status" value="1"/>
</dbReference>
<evidence type="ECO:0000313" key="5">
    <source>
        <dbReference type="Proteomes" id="UP000247409"/>
    </source>
</evidence>
<feature type="repeat" description="ANK" evidence="3">
    <location>
        <begin position="29"/>
        <end position="61"/>
    </location>
</feature>
<dbReference type="SUPFAM" id="SSF48403">
    <property type="entry name" value="Ankyrin repeat"/>
    <property type="match status" value="1"/>
</dbReference>
<sequence length="216" mass="23176">MICAAFSGYSSVVQQLLQAGAQVDHANKTGHTALILAAAYGRLTVVKQLLKNGASVELSDGNGSTAIVVAVQNGHEQIARTLFNAGADARKKNNNGQCALSLLPDDSQLAAELRIRRRTPCPSNSLEQLWVQCASSAPTRDYLLAALNSSYHFCLLVHYGTQFAAARRSTACYRQARSALSGRQSRLHPRTSLLAGYQTGTCSRVQVFGVQSTVPR</sequence>
<dbReference type="Pfam" id="PF12796">
    <property type="entry name" value="Ank_2"/>
    <property type="match status" value="1"/>
</dbReference>
<keyword evidence="1" id="KW-0677">Repeat</keyword>
<keyword evidence="5" id="KW-1185">Reference proteome</keyword>
<dbReference type="Gene3D" id="1.25.40.20">
    <property type="entry name" value="Ankyrin repeat-containing domain"/>
    <property type="match status" value="1"/>
</dbReference>
<organism evidence="4 5">
    <name type="scientific">Gracilariopsis chorda</name>
    <dbReference type="NCBI Taxonomy" id="448386"/>
    <lineage>
        <taxon>Eukaryota</taxon>
        <taxon>Rhodophyta</taxon>
        <taxon>Florideophyceae</taxon>
        <taxon>Rhodymeniophycidae</taxon>
        <taxon>Gracilariales</taxon>
        <taxon>Gracilariaceae</taxon>
        <taxon>Gracilariopsis</taxon>
    </lineage>
</organism>
<dbReference type="PROSITE" id="PS50088">
    <property type="entry name" value="ANK_REPEAT"/>
    <property type="match status" value="2"/>
</dbReference>
<proteinExistence type="predicted"/>
<dbReference type="OrthoDB" id="341259at2759"/>
<reference evidence="4 5" key="1">
    <citation type="journal article" date="2018" name="Mol. Biol. Evol.">
        <title>Analysis of the draft genome of the red seaweed Gracilariopsis chorda provides insights into genome size evolution in Rhodophyta.</title>
        <authorList>
            <person name="Lee J."/>
            <person name="Yang E.C."/>
            <person name="Graf L."/>
            <person name="Yang J.H."/>
            <person name="Qiu H."/>
            <person name="Zel Zion U."/>
            <person name="Chan C.X."/>
            <person name="Stephens T.G."/>
            <person name="Weber A.P.M."/>
            <person name="Boo G.H."/>
            <person name="Boo S.M."/>
            <person name="Kim K.M."/>
            <person name="Shin Y."/>
            <person name="Jung M."/>
            <person name="Lee S.J."/>
            <person name="Yim H.S."/>
            <person name="Lee J.H."/>
            <person name="Bhattacharya D."/>
            <person name="Yoon H.S."/>
        </authorList>
    </citation>
    <scope>NUCLEOTIDE SEQUENCE [LARGE SCALE GENOMIC DNA]</scope>
    <source>
        <strain evidence="4 5">SKKU-2015</strain>
        <tissue evidence="4">Whole body</tissue>
    </source>
</reference>
<name>A0A2V3IV08_9FLOR</name>
<dbReference type="EMBL" id="NBIV01000076">
    <property type="protein sequence ID" value="PXF44970.1"/>
    <property type="molecule type" value="Genomic_DNA"/>
</dbReference>
<accession>A0A2V3IV08</accession>
<dbReference type="PANTHER" id="PTHR24166">
    <property type="entry name" value="ROLLING PEBBLES, ISOFORM B"/>
    <property type="match status" value="1"/>
</dbReference>
<dbReference type="InterPro" id="IPR050889">
    <property type="entry name" value="Dendritic_Spine_Reg/Scaffold"/>
</dbReference>
<evidence type="ECO:0000256" key="2">
    <source>
        <dbReference type="ARBA" id="ARBA00023043"/>
    </source>
</evidence>
<gene>
    <name evidence="4" type="ORF">BWQ96_05270</name>
</gene>
<comment type="caution">
    <text evidence="4">The sequence shown here is derived from an EMBL/GenBank/DDBJ whole genome shotgun (WGS) entry which is preliminary data.</text>
</comment>